<name>A0ABR0XNV6_REHGL</name>
<organism evidence="2 3">
    <name type="scientific">Rehmannia glutinosa</name>
    <name type="common">Chinese foxglove</name>
    <dbReference type="NCBI Taxonomy" id="99300"/>
    <lineage>
        <taxon>Eukaryota</taxon>
        <taxon>Viridiplantae</taxon>
        <taxon>Streptophyta</taxon>
        <taxon>Embryophyta</taxon>
        <taxon>Tracheophyta</taxon>
        <taxon>Spermatophyta</taxon>
        <taxon>Magnoliopsida</taxon>
        <taxon>eudicotyledons</taxon>
        <taxon>Gunneridae</taxon>
        <taxon>Pentapetalae</taxon>
        <taxon>asterids</taxon>
        <taxon>lamiids</taxon>
        <taxon>Lamiales</taxon>
        <taxon>Orobanchaceae</taxon>
        <taxon>Rehmannieae</taxon>
        <taxon>Rehmannia</taxon>
    </lineage>
</organism>
<accession>A0ABR0XNV6</accession>
<comment type="caution">
    <text evidence="2">The sequence shown here is derived from an EMBL/GenBank/DDBJ whole genome shotgun (WGS) entry which is preliminary data.</text>
</comment>
<sequence>MSSQFECDDTSLVQKIIAQPHQTFSLKHLGEVHYFLGLEALHSSSGILLTQTKYINDLLHKTNMFHSKPCATPYYSSQKLSLHDSDAFDMPSIYRSTVGALQYLTLTRSNISWIVNKLSKFLQAPTLNHWVACKRVLRCLKGSVSTGLKFTPSSSTTLKGYADADWASCQDDRCSTSGYYIFLGPNLLT</sequence>
<protein>
    <recommendedName>
        <fullName evidence="1">Reverse transcriptase Ty1/copia-type domain-containing protein</fullName>
    </recommendedName>
</protein>
<evidence type="ECO:0000313" key="2">
    <source>
        <dbReference type="EMBL" id="KAK6160711.1"/>
    </source>
</evidence>
<gene>
    <name evidence="2" type="ORF">DH2020_004092</name>
</gene>
<proteinExistence type="predicted"/>
<evidence type="ECO:0000313" key="3">
    <source>
        <dbReference type="Proteomes" id="UP001318860"/>
    </source>
</evidence>
<evidence type="ECO:0000259" key="1">
    <source>
        <dbReference type="Pfam" id="PF07727"/>
    </source>
</evidence>
<dbReference type="Pfam" id="PF07727">
    <property type="entry name" value="RVT_2"/>
    <property type="match status" value="1"/>
</dbReference>
<dbReference type="Proteomes" id="UP001318860">
    <property type="component" value="Unassembled WGS sequence"/>
</dbReference>
<feature type="domain" description="Reverse transcriptase Ty1/copia-type" evidence="1">
    <location>
        <begin position="9"/>
        <end position="74"/>
    </location>
</feature>
<dbReference type="PANTHER" id="PTHR11439">
    <property type="entry name" value="GAG-POL-RELATED RETROTRANSPOSON"/>
    <property type="match status" value="1"/>
</dbReference>
<dbReference type="PANTHER" id="PTHR11439:SF455">
    <property type="entry name" value="RLK (RECEPTOR-LIKE PROTEIN KINASE) 8, PUTATIVE-RELATED"/>
    <property type="match status" value="1"/>
</dbReference>
<reference evidence="2 3" key="1">
    <citation type="journal article" date="2021" name="Comput. Struct. Biotechnol. J.">
        <title>De novo genome assembly of the potent medicinal plant Rehmannia glutinosa using nanopore technology.</title>
        <authorList>
            <person name="Ma L."/>
            <person name="Dong C."/>
            <person name="Song C."/>
            <person name="Wang X."/>
            <person name="Zheng X."/>
            <person name="Niu Y."/>
            <person name="Chen S."/>
            <person name="Feng W."/>
        </authorList>
    </citation>
    <scope>NUCLEOTIDE SEQUENCE [LARGE SCALE GENOMIC DNA]</scope>
    <source>
        <strain evidence="2">DH-2019</strain>
    </source>
</reference>
<dbReference type="EMBL" id="JABTTQ020000003">
    <property type="protein sequence ID" value="KAK6160711.1"/>
    <property type="molecule type" value="Genomic_DNA"/>
</dbReference>
<keyword evidence="3" id="KW-1185">Reference proteome</keyword>
<dbReference type="InterPro" id="IPR013103">
    <property type="entry name" value="RVT_2"/>
</dbReference>